<sequence>MTDTTAVENGVTSQYVARVADDLEDNRKEQERLGAEIAALQSQLASLDKDREVLLSLQKTLGAAPVPAAPVADGAPSPTATATAAAVDGQTTATPAKGRKARAKKSVPAPRKAEGTAKKASVKTAAPQPPSLVSLTHEFLAAQTEPRSAAEVAEALAQQHPDRGIKATVVRTTLEGLVAKNRAQRSKQGSSVFYTAPDPTT</sequence>
<reference evidence="3 4" key="1">
    <citation type="submission" date="2015-10" db="EMBL/GenBank/DDBJ databases">
        <title>Draft genome sequence of Streptomyces pseudovenezuelae DSM 40212, type strain for the species Streptomyces pseudovenezuelae.</title>
        <authorList>
            <person name="Ruckert C."/>
            <person name="Winkler A."/>
            <person name="Kalinowski J."/>
            <person name="Kampfer P."/>
            <person name="Glaeser S."/>
        </authorList>
    </citation>
    <scope>NUCLEOTIDE SEQUENCE [LARGE SCALE GENOMIC DNA]</scope>
    <source>
        <strain evidence="3 4">DSM 40212</strain>
    </source>
</reference>
<feature type="region of interest" description="Disordered" evidence="2">
    <location>
        <begin position="180"/>
        <end position="201"/>
    </location>
</feature>
<organism evidence="3 4">
    <name type="scientific">Streptomyces pseudovenezuelae</name>
    <dbReference type="NCBI Taxonomy" id="67350"/>
    <lineage>
        <taxon>Bacteria</taxon>
        <taxon>Bacillati</taxon>
        <taxon>Actinomycetota</taxon>
        <taxon>Actinomycetes</taxon>
        <taxon>Kitasatosporales</taxon>
        <taxon>Streptomycetaceae</taxon>
        <taxon>Streptomyces</taxon>
        <taxon>Streptomyces aurantiacus group</taxon>
    </lineage>
</organism>
<proteinExistence type="predicted"/>
<dbReference type="Proteomes" id="UP000053039">
    <property type="component" value="Unassembled WGS sequence"/>
</dbReference>
<evidence type="ECO:0000313" key="3">
    <source>
        <dbReference type="EMBL" id="KUM84849.1"/>
    </source>
</evidence>
<comment type="caution">
    <text evidence="3">The sequence shown here is derived from an EMBL/GenBank/DDBJ whole genome shotgun (WGS) entry which is preliminary data.</text>
</comment>
<accession>A0A101N1I3</accession>
<feature type="coiled-coil region" evidence="1">
    <location>
        <begin position="23"/>
        <end position="50"/>
    </location>
</feature>
<protein>
    <recommendedName>
        <fullName evidence="5">Regulatory protein</fullName>
    </recommendedName>
</protein>
<evidence type="ECO:0000256" key="2">
    <source>
        <dbReference type="SAM" id="MobiDB-lite"/>
    </source>
</evidence>
<evidence type="ECO:0008006" key="5">
    <source>
        <dbReference type="Google" id="ProtNLM"/>
    </source>
</evidence>
<keyword evidence="1" id="KW-0175">Coiled coil</keyword>
<feature type="region of interest" description="Disordered" evidence="2">
    <location>
        <begin position="64"/>
        <end position="131"/>
    </location>
</feature>
<dbReference type="InterPro" id="IPR036388">
    <property type="entry name" value="WH-like_DNA-bd_sf"/>
</dbReference>
<dbReference type="AlphaFoldDB" id="A0A101N1I3"/>
<gene>
    <name evidence="3" type="ORF">AQI94_30375</name>
</gene>
<dbReference type="Gene3D" id="1.10.10.10">
    <property type="entry name" value="Winged helix-like DNA-binding domain superfamily/Winged helix DNA-binding domain"/>
    <property type="match status" value="1"/>
</dbReference>
<evidence type="ECO:0000313" key="4">
    <source>
        <dbReference type="Proteomes" id="UP000053039"/>
    </source>
</evidence>
<dbReference type="RefSeq" id="WP_031045823.1">
    <property type="nucleotide sequence ID" value="NZ_JBIBHV010000001.1"/>
</dbReference>
<feature type="compositionally biased region" description="Polar residues" evidence="2">
    <location>
        <begin position="186"/>
        <end position="201"/>
    </location>
</feature>
<feature type="compositionally biased region" description="Low complexity" evidence="2">
    <location>
        <begin position="64"/>
        <end position="94"/>
    </location>
</feature>
<evidence type="ECO:0000256" key="1">
    <source>
        <dbReference type="SAM" id="Coils"/>
    </source>
</evidence>
<name>A0A101N1I3_9ACTN</name>
<dbReference type="OrthoDB" id="4248306at2"/>
<dbReference type="EMBL" id="LMWM01000030">
    <property type="protein sequence ID" value="KUM84849.1"/>
    <property type="molecule type" value="Genomic_DNA"/>
</dbReference>